<evidence type="ECO:0000313" key="1">
    <source>
        <dbReference type="EMBL" id="MCS4122732.1"/>
    </source>
</evidence>
<protein>
    <submittedName>
        <fullName evidence="1">Uncharacterized protein</fullName>
    </submittedName>
</protein>
<dbReference type="Proteomes" id="UP001155144">
    <property type="component" value="Unassembled WGS sequence"/>
</dbReference>
<dbReference type="EMBL" id="JANUBL010000009">
    <property type="protein sequence ID" value="MCS4122732.1"/>
    <property type="molecule type" value="Genomic_DNA"/>
</dbReference>
<dbReference type="AlphaFoldDB" id="A0A9X2V7J5"/>
<sequence>MEEAFIIIRTADCDVINAWVPEFLDQLDGRFIFLLIQTTKALHLFNKSGEFYHYTPNFV</sequence>
<reference evidence="1" key="1">
    <citation type="submission" date="2022-08" db="EMBL/GenBank/DDBJ databases">
        <title>Genomic Encyclopedia of Type Strains, Phase V (KMG-V): Genome sequencing to study the core and pangenomes of soil and plant-associated prokaryotes.</title>
        <authorList>
            <person name="Whitman W."/>
        </authorList>
    </citation>
    <scope>NUCLEOTIDE SEQUENCE</scope>
    <source>
        <strain evidence="1">SP3026</strain>
    </source>
</reference>
<gene>
    <name evidence="1" type="ORF">GGP45_003099</name>
</gene>
<accession>A0A9X2V7J5</accession>
<comment type="caution">
    <text evidence="1">The sequence shown here is derived from an EMBL/GenBank/DDBJ whole genome shotgun (WGS) entry which is preliminary data.</text>
</comment>
<name>A0A9X2V7J5_9BACT</name>
<evidence type="ECO:0000313" key="2">
    <source>
        <dbReference type="Proteomes" id="UP001155144"/>
    </source>
</evidence>
<organism evidence="1 2">
    <name type="scientific">Salinibacter ruber</name>
    <dbReference type="NCBI Taxonomy" id="146919"/>
    <lineage>
        <taxon>Bacteria</taxon>
        <taxon>Pseudomonadati</taxon>
        <taxon>Rhodothermota</taxon>
        <taxon>Rhodothermia</taxon>
        <taxon>Rhodothermales</taxon>
        <taxon>Salinibacteraceae</taxon>
        <taxon>Salinibacter</taxon>
    </lineage>
</organism>
<proteinExistence type="predicted"/>